<proteinExistence type="predicted"/>
<protein>
    <submittedName>
        <fullName evidence="1">Uncharacterized protein</fullName>
    </submittedName>
</protein>
<sequence>MRTFIFTGTVRELRDYLKKWQQNNRPAGTESAITLGFK</sequence>
<evidence type="ECO:0000313" key="1">
    <source>
        <dbReference type="EMBL" id="ABR48548.1"/>
    </source>
</evidence>
<name>A6TQT0_ALKMQ</name>
<keyword evidence="2" id="KW-1185">Reference proteome</keyword>
<evidence type="ECO:0000313" key="2">
    <source>
        <dbReference type="Proteomes" id="UP000001572"/>
    </source>
</evidence>
<reference evidence="2" key="1">
    <citation type="journal article" date="2016" name="Genome Announc.">
        <title>Complete genome sequence of Alkaliphilus metalliredigens strain QYMF, an alkaliphilic and metal-reducing bacterium isolated from borax-contaminated leachate ponds.</title>
        <authorList>
            <person name="Hwang C."/>
            <person name="Copeland A."/>
            <person name="Lucas S."/>
            <person name="Lapidus A."/>
            <person name="Barry K."/>
            <person name="Detter J.C."/>
            <person name="Glavina Del Rio T."/>
            <person name="Hammon N."/>
            <person name="Israni S."/>
            <person name="Dalin E."/>
            <person name="Tice H."/>
            <person name="Pitluck S."/>
            <person name="Chertkov O."/>
            <person name="Brettin T."/>
            <person name="Bruce D."/>
            <person name="Han C."/>
            <person name="Schmutz J."/>
            <person name="Larimer F."/>
            <person name="Land M.L."/>
            <person name="Hauser L."/>
            <person name="Kyrpides N."/>
            <person name="Mikhailova N."/>
            <person name="Ye Q."/>
            <person name="Zhou J."/>
            <person name="Richardson P."/>
            <person name="Fields M.W."/>
        </authorList>
    </citation>
    <scope>NUCLEOTIDE SEQUENCE [LARGE SCALE GENOMIC DNA]</scope>
    <source>
        <strain evidence="2">QYMF</strain>
    </source>
</reference>
<dbReference type="EMBL" id="CP000724">
    <property type="protein sequence ID" value="ABR48548.1"/>
    <property type="molecule type" value="Genomic_DNA"/>
</dbReference>
<dbReference type="HOGENOM" id="CLU_3323694_0_0_9"/>
<dbReference type="AlphaFoldDB" id="A6TQT0"/>
<organism evidence="1 2">
    <name type="scientific">Alkaliphilus metalliredigens (strain QYMF)</name>
    <dbReference type="NCBI Taxonomy" id="293826"/>
    <lineage>
        <taxon>Bacteria</taxon>
        <taxon>Bacillati</taxon>
        <taxon>Bacillota</taxon>
        <taxon>Clostridia</taxon>
        <taxon>Peptostreptococcales</taxon>
        <taxon>Natronincolaceae</taxon>
        <taxon>Alkaliphilus</taxon>
    </lineage>
</organism>
<accession>A6TQT0</accession>
<dbReference type="STRING" id="293826.Amet_2394"/>
<dbReference type="KEGG" id="amt:Amet_2394"/>
<dbReference type="Proteomes" id="UP000001572">
    <property type="component" value="Chromosome"/>
</dbReference>
<gene>
    <name evidence="1" type="ordered locus">Amet_2394</name>
</gene>